<keyword evidence="2" id="KW-1185">Reference proteome</keyword>
<proteinExistence type="predicted"/>
<dbReference type="EMBL" id="JAHUTI010061254">
    <property type="protein sequence ID" value="MED6252307.1"/>
    <property type="molecule type" value="Genomic_DNA"/>
</dbReference>
<protein>
    <submittedName>
        <fullName evidence="1">Uncharacterized protein</fullName>
    </submittedName>
</protein>
<accession>A0ABU7BPF6</accession>
<reference evidence="1 2" key="1">
    <citation type="submission" date="2021-07" db="EMBL/GenBank/DDBJ databases">
        <authorList>
            <person name="Palmer J.M."/>
        </authorList>
    </citation>
    <scope>NUCLEOTIDE SEQUENCE [LARGE SCALE GENOMIC DNA]</scope>
    <source>
        <strain evidence="1 2">AT_MEX2019</strain>
        <tissue evidence="1">Muscle</tissue>
    </source>
</reference>
<name>A0ABU7BPF6_9TELE</name>
<organism evidence="1 2">
    <name type="scientific">Ataeniobius toweri</name>
    <dbReference type="NCBI Taxonomy" id="208326"/>
    <lineage>
        <taxon>Eukaryota</taxon>
        <taxon>Metazoa</taxon>
        <taxon>Chordata</taxon>
        <taxon>Craniata</taxon>
        <taxon>Vertebrata</taxon>
        <taxon>Euteleostomi</taxon>
        <taxon>Actinopterygii</taxon>
        <taxon>Neopterygii</taxon>
        <taxon>Teleostei</taxon>
        <taxon>Neoteleostei</taxon>
        <taxon>Acanthomorphata</taxon>
        <taxon>Ovalentaria</taxon>
        <taxon>Atherinomorphae</taxon>
        <taxon>Cyprinodontiformes</taxon>
        <taxon>Goodeidae</taxon>
        <taxon>Ataeniobius</taxon>
    </lineage>
</organism>
<comment type="caution">
    <text evidence="1">The sequence shown here is derived from an EMBL/GenBank/DDBJ whole genome shotgun (WGS) entry which is preliminary data.</text>
</comment>
<sequence length="282" mass="31272">MIVKPGEFHCRSRLKNTEISLGKDPETTQNHEMRGWSFSPGCHGNIPASQQSIISELRQSFSTRGPPAVARWAGQSSSCCTSSQVQHIRCNQPGRIKRLEASHSSPECLPSLGYLASTWTPMIICGLTPAVPSFLWTSGFPFPQLASSLQAQHRYHLSPRDCTSAARKQTSIHSPDIFHRHHSQGPLIPHPWRIILQHPISLSLLHPHPQTSSTHLHFCSRVPSLPALLFPSGPEFLYTIIFCINKPHLSDSSSPESLSACGSEISPTVLRKGHEKFISYLQ</sequence>
<dbReference type="Proteomes" id="UP001345963">
    <property type="component" value="Unassembled WGS sequence"/>
</dbReference>
<gene>
    <name evidence="1" type="ORF">ATANTOWER_010019</name>
</gene>
<evidence type="ECO:0000313" key="1">
    <source>
        <dbReference type="EMBL" id="MED6252307.1"/>
    </source>
</evidence>
<evidence type="ECO:0000313" key="2">
    <source>
        <dbReference type="Proteomes" id="UP001345963"/>
    </source>
</evidence>